<dbReference type="SUPFAM" id="SSF52540">
    <property type="entry name" value="P-loop containing nucleoside triphosphate hydrolases"/>
    <property type="match status" value="1"/>
</dbReference>
<comment type="caution">
    <text evidence="14">The sequence shown here is derived from an EMBL/GenBank/DDBJ whole genome shotgun (WGS) entry which is preliminary data.</text>
</comment>
<evidence type="ECO:0000256" key="7">
    <source>
        <dbReference type="ARBA" id="ARBA00023235"/>
    </source>
</evidence>
<dbReference type="InterPro" id="IPR014017">
    <property type="entry name" value="DNA_helicase_UvrD-like_C"/>
</dbReference>
<dbReference type="PANTHER" id="PTHR11070:SF2">
    <property type="entry name" value="ATP-DEPENDENT DNA HELICASE SRS2"/>
    <property type="match status" value="1"/>
</dbReference>
<dbReference type="InterPro" id="IPR027417">
    <property type="entry name" value="P-loop_NTPase"/>
</dbReference>
<dbReference type="InterPro" id="IPR000212">
    <property type="entry name" value="DNA_helicase_UvrD/REP"/>
</dbReference>
<gene>
    <name evidence="14" type="ORF">QQ91_0010775</name>
</gene>
<proteinExistence type="inferred from homology"/>
<keyword evidence="6" id="KW-0238">DNA-binding</keyword>
<dbReference type="EC" id="5.6.2.4" evidence="9"/>
<feature type="domain" description="UvrD-like helicase ATP-binding" evidence="12">
    <location>
        <begin position="17"/>
        <end position="348"/>
    </location>
</feature>
<dbReference type="Pfam" id="PF13361">
    <property type="entry name" value="UvrD_C"/>
    <property type="match status" value="1"/>
</dbReference>
<dbReference type="EMBL" id="JTHE03000061">
    <property type="protein sequence ID" value="MCM1983299.1"/>
    <property type="molecule type" value="Genomic_DNA"/>
</dbReference>
<dbReference type="InterPro" id="IPR013986">
    <property type="entry name" value="DExx_box_DNA_helicase_dom_sf"/>
</dbReference>
<evidence type="ECO:0000256" key="9">
    <source>
        <dbReference type="ARBA" id="ARBA00034808"/>
    </source>
</evidence>
<dbReference type="InterPro" id="IPR014016">
    <property type="entry name" value="UvrD-like_ATP-bd"/>
</dbReference>
<dbReference type="AlphaFoldDB" id="A0ABD4T478"/>
<evidence type="ECO:0000256" key="3">
    <source>
        <dbReference type="ARBA" id="ARBA00022801"/>
    </source>
</evidence>
<evidence type="ECO:0000256" key="6">
    <source>
        <dbReference type="ARBA" id="ARBA00023125"/>
    </source>
</evidence>
<keyword evidence="5 11" id="KW-0067">ATP-binding</keyword>
<dbReference type="GO" id="GO:0003677">
    <property type="term" value="F:DNA binding"/>
    <property type="evidence" value="ECO:0007669"/>
    <property type="project" value="UniProtKB-KW"/>
</dbReference>
<dbReference type="GO" id="GO:0005524">
    <property type="term" value="F:ATP binding"/>
    <property type="evidence" value="ECO:0007669"/>
    <property type="project" value="UniProtKB-UniRule"/>
</dbReference>
<keyword evidence="3 11" id="KW-0378">Hydrolase</keyword>
<evidence type="ECO:0000256" key="5">
    <source>
        <dbReference type="ARBA" id="ARBA00022840"/>
    </source>
</evidence>
<name>A0ABD4T478_9CYAN</name>
<evidence type="ECO:0000313" key="14">
    <source>
        <dbReference type="EMBL" id="MCM1983299.1"/>
    </source>
</evidence>
<evidence type="ECO:0000256" key="8">
    <source>
        <dbReference type="ARBA" id="ARBA00034617"/>
    </source>
</evidence>
<evidence type="ECO:0000256" key="1">
    <source>
        <dbReference type="ARBA" id="ARBA00009922"/>
    </source>
</evidence>
<keyword evidence="7" id="KW-0413">Isomerase</keyword>
<evidence type="ECO:0000259" key="13">
    <source>
        <dbReference type="PROSITE" id="PS51217"/>
    </source>
</evidence>
<keyword evidence="2 11" id="KW-0547">Nucleotide-binding</keyword>
<feature type="binding site" evidence="11">
    <location>
        <begin position="38"/>
        <end position="45"/>
    </location>
    <ligand>
        <name>ATP</name>
        <dbReference type="ChEBI" id="CHEBI:30616"/>
    </ligand>
</feature>
<dbReference type="PROSITE" id="PS51217">
    <property type="entry name" value="UVRD_HELICASE_CTER"/>
    <property type="match status" value="1"/>
</dbReference>
<sequence>MVQAHQSLQIRINSLRDTLRTGQVEMANWRGGTLAVSAVPGSGKSYGISVAAAIAIVQRIHQRAIPLQSQAPPELLLVTFTRSAALHLKRQIRRHLAELQQPITGFTVQTLHGMALGIAAQHPLQSGLNLEQLTLVSPYRSHRLIQTVIDRWIQAHPQTFQDLIEQGGWTGEEAERLRRQSVLRTDILPALATLVVREAKSSGLSPADLMALSTQGRENSAILATAAALYENYQSELLAQRCIDYEDMILGALRSLQDPSVREQWQRRIFAVFEDEAQDSSPLQAKLVESLAATPQDPQTLNLIRVGDPNQAINSTFTPANPALFRDFCHHQTLQGKFAPLHHAGRSSLAIIRYVNRYMDWALQQSPATTDPPFIRQHIQPVPPEDPQPQANPLPIGVGIEQYHPLDIFQTAEGIAQRTLALIHDQPDLTFAVLVRENRQAQFLAEVLSQPAIYGLKTDVTSANLQILDAGLQARLTTVPQDLLTLLKFIARPHSSMHLNAVLRLLSDRQIIAPLAIDQHSAYPEQFLYPMAEEDLPETRSARSLCVKLLRSRWELPLYQLLSFLGLALQYEPEELATADKLVQHLLRLNQGKNSLSQWIQSLEELLRTERFDGVELDPDQQDFCRDRQITIMTMHKAKGLDWDVVFLPFLHESLLFGPLMPLAQARFLGEGSLPEVARQQLRAAVQGQPIPNAAAAWDQAQQLKTAEDYRLLYVAMTRPRRLLWLSACDQAPHRWSHYSWQRQDPLVRQRPCRFLNEISPL</sequence>
<dbReference type="Gene3D" id="1.10.10.160">
    <property type="match status" value="1"/>
</dbReference>
<dbReference type="GO" id="GO:0043138">
    <property type="term" value="F:3'-5' DNA helicase activity"/>
    <property type="evidence" value="ECO:0007669"/>
    <property type="project" value="UniProtKB-EC"/>
</dbReference>
<comment type="catalytic activity">
    <reaction evidence="8">
        <text>Couples ATP hydrolysis with the unwinding of duplex DNA by translocating in the 3'-5' direction.</text>
        <dbReference type="EC" id="5.6.2.4"/>
    </reaction>
</comment>
<comment type="similarity">
    <text evidence="1">Belongs to the helicase family. UvrD subfamily.</text>
</comment>
<dbReference type="Gene3D" id="1.10.486.10">
    <property type="entry name" value="PCRA, domain 4"/>
    <property type="match status" value="1"/>
</dbReference>
<evidence type="ECO:0000259" key="12">
    <source>
        <dbReference type="PROSITE" id="PS51198"/>
    </source>
</evidence>
<keyword evidence="4 11" id="KW-0347">Helicase</keyword>
<protein>
    <recommendedName>
        <fullName evidence="9">DNA 3'-5' helicase</fullName>
        <ecNumber evidence="9">5.6.2.4</ecNumber>
    </recommendedName>
</protein>
<dbReference type="RefSeq" id="WP_166274958.1">
    <property type="nucleotide sequence ID" value="NZ_JTHE03000061.1"/>
</dbReference>
<evidence type="ECO:0000256" key="2">
    <source>
        <dbReference type="ARBA" id="ARBA00022741"/>
    </source>
</evidence>
<dbReference type="PANTHER" id="PTHR11070">
    <property type="entry name" value="UVRD / RECB / PCRA DNA HELICASE FAMILY MEMBER"/>
    <property type="match status" value="1"/>
</dbReference>
<comment type="catalytic activity">
    <reaction evidence="10">
        <text>ATP + H2O = ADP + phosphate + H(+)</text>
        <dbReference type="Rhea" id="RHEA:13065"/>
        <dbReference type="ChEBI" id="CHEBI:15377"/>
        <dbReference type="ChEBI" id="CHEBI:15378"/>
        <dbReference type="ChEBI" id="CHEBI:30616"/>
        <dbReference type="ChEBI" id="CHEBI:43474"/>
        <dbReference type="ChEBI" id="CHEBI:456216"/>
        <dbReference type="EC" id="5.6.2.4"/>
    </reaction>
</comment>
<dbReference type="Gene3D" id="3.40.50.300">
    <property type="entry name" value="P-loop containing nucleotide triphosphate hydrolases"/>
    <property type="match status" value="2"/>
</dbReference>
<evidence type="ECO:0000313" key="15">
    <source>
        <dbReference type="Proteomes" id="UP000031561"/>
    </source>
</evidence>
<dbReference type="Proteomes" id="UP000031561">
    <property type="component" value="Unassembled WGS sequence"/>
</dbReference>
<evidence type="ECO:0000256" key="10">
    <source>
        <dbReference type="ARBA" id="ARBA00048988"/>
    </source>
</evidence>
<keyword evidence="15" id="KW-1185">Reference proteome</keyword>
<feature type="domain" description="UvrD-like helicase C-terminal" evidence="13">
    <location>
        <begin position="369"/>
        <end position="640"/>
    </location>
</feature>
<dbReference type="Pfam" id="PF00580">
    <property type="entry name" value="UvrD-helicase"/>
    <property type="match status" value="1"/>
</dbReference>
<accession>A0ABD4T478</accession>
<organism evidence="14 15">
    <name type="scientific">Lyngbya confervoides BDU141951</name>
    <dbReference type="NCBI Taxonomy" id="1574623"/>
    <lineage>
        <taxon>Bacteria</taxon>
        <taxon>Bacillati</taxon>
        <taxon>Cyanobacteriota</taxon>
        <taxon>Cyanophyceae</taxon>
        <taxon>Oscillatoriophycideae</taxon>
        <taxon>Oscillatoriales</taxon>
        <taxon>Microcoleaceae</taxon>
        <taxon>Lyngbya</taxon>
    </lineage>
</organism>
<dbReference type="GO" id="GO:0016787">
    <property type="term" value="F:hydrolase activity"/>
    <property type="evidence" value="ECO:0007669"/>
    <property type="project" value="UniProtKB-UniRule"/>
</dbReference>
<dbReference type="PROSITE" id="PS51198">
    <property type="entry name" value="UVRD_HELICASE_ATP_BIND"/>
    <property type="match status" value="1"/>
</dbReference>
<evidence type="ECO:0000256" key="4">
    <source>
        <dbReference type="ARBA" id="ARBA00022806"/>
    </source>
</evidence>
<evidence type="ECO:0000256" key="11">
    <source>
        <dbReference type="PROSITE-ProRule" id="PRU00560"/>
    </source>
</evidence>
<reference evidence="14 15" key="1">
    <citation type="journal article" date="2015" name="Genome Announc.">
        <title>Draft Genome Sequence of Filamentous Marine Cyanobacterium Lyngbya confervoides Strain BDU141951.</title>
        <authorList>
            <person name="Chandrababunaidu M.M."/>
            <person name="Sen D."/>
            <person name="Tripathy S."/>
        </authorList>
    </citation>
    <scope>NUCLEOTIDE SEQUENCE [LARGE SCALE GENOMIC DNA]</scope>
    <source>
        <strain evidence="14 15">BDU141951</strain>
    </source>
</reference>